<dbReference type="AlphaFoldDB" id="A0A6P6SXH0"/>
<dbReference type="GeneID" id="113695474"/>
<gene>
    <name evidence="3" type="primary">LOC113695474</name>
</gene>
<keyword evidence="1" id="KW-0812">Transmembrane</keyword>
<evidence type="ECO:0000256" key="1">
    <source>
        <dbReference type="SAM" id="Phobius"/>
    </source>
</evidence>
<name>A0A6P6SXH0_COFAR</name>
<organism evidence="2 3">
    <name type="scientific">Coffea arabica</name>
    <name type="common">Arabian coffee</name>
    <dbReference type="NCBI Taxonomy" id="13443"/>
    <lineage>
        <taxon>Eukaryota</taxon>
        <taxon>Viridiplantae</taxon>
        <taxon>Streptophyta</taxon>
        <taxon>Embryophyta</taxon>
        <taxon>Tracheophyta</taxon>
        <taxon>Spermatophyta</taxon>
        <taxon>Magnoliopsida</taxon>
        <taxon>eudicotyledons</taxon>
        <taxon>Gunneridae</taxon>
        <taxon>Pentapetalae</taxon>
        <taxon>asterids</taxon>
        <taxon>lamiids</taxon>
        <taxon>Gentianales</taxon>
        <taxon>Rubiaceae</taxon>
        <taxon>Ixoroideae</taxon>
        <taxon>Gardenieae complex</taxon>
        <taxon>Bertiereae - Coffeeae clade</taxon>
        <taxon>Coffeeae</taxon>
        <taxon>Coffea</taxon>
    </lineage>
</organism>
<dbReference type="Proteomes" id="UP001652660">
    <property type="component" value="Chromosome 6e"/>
</dbReference>
<keyword evidence="1" id="KW-1133">Transmembrane helix</keyword>
<reference evidence="3" key="2">
    <citation type="submission" date="2025-08" db="UniProtKB">
        <authorList>
            <consortium name="RefSeq"/>
        </authorList>
    </citation>
    <scope>IDENTIFICATION</scope>
    <source>
        <tissue evidence="3">Leaves</tissue>
    </source>
</reference>
<proteinExistence type="predicted"/>
<protein>
    <submittedName>
        <fullName evidence="3">Uncharacterized protein</fullName>
    </submittedName>
</protein>
<feature type="transmembrane region" description="Helical" evidence="1">
    <location>
        <begin position="15"/>
        <end position="32"/>
    </location>
</feature>
<keyword evidence="2" id="KW-1185">Reference proteome</keyword>
<dbReference type="RefSeq" id="XP_027070391.1">
    <property type="nucleotide sequence ID" value="XM_027214590.2"/>
</dbReference>
<feature type="transmembrane region" description="Helical" evidence="1">
    <location>
        <begin position="217"/>
        <end position="235"/>
    </location>
</feature>
<evidence type="ECO:0000313" key="2">
    <source>
        <dbReference type="Proteomes" id="UP001652660"/>
    </source>
</evidence>
<sequence length="278" mass="30761">MVEFHLQRYKNLNETDARLLLLLLLGAVIRVGQTRMKKMKQKQQAWKVEIEAKKADGLAFGLKATKALPPPATAAARKLFRFSLRLKLSSVVIHVKSKHKPSVWPNPLKFFKSKFAPKFSDKFRGRTIPAAAAKTTLNIPPPPRWKAMTIIKGWDCCGGGSSSAWLQNLYLLRQSISQKDQNGIVLQLAVNVSGWTGPIRYVASSVFENDAGFGRKLSIILVLLLLVTVFISPSLRCASSLSVGGAFGILQSLGIRIKSFQLNVRSFAVENSDGLIFR</sequence>
<keyword evidence="1" id="KW-0472">Membrane</keyword>
<evidence type="ECO:0000313" key="3">
    <source>
        <dbReference type="RefSeq" id="XP_027070391.1"/>
    </source>
</evidence>
<reference evidence="2" key="1">
    <citation type="journal article" date="2025" name="Foods">
        <title>Unveiling the Microbial Signatures of Arabica Coffee Cherries: Insights into Ripeness Specific Diversity, Functional Traits, and Implications for Quality and Safety.</title>
        <authorList>
            <consortium name="RefSeq"/>
            <person name="Tenea G.N."/>
            <person name="Cifuentes V."/>
            <person name="Reyes P."/>
            <person name="Cevallos-Vallejos M."/>
        </authorList>
    </citation>
    <scope>NUCLEOTIDE SEQUENCE [LARGE SCALE GENOMIC DNA]</scope>
</reference>
<accession>A0A6P6SXH0</accession>